<keyword evidence="3" id="KW-1185">Reference proteome</keyword>
<feature type="transmembrane region" description="Helical" evidence="1">
    <location>
        <begin position="107"/>
        <end position="131"/>
    </location>
</feature>
<dbReference type="PANTHER" id="PTHR47154">
    <property type="entry name" value="G-PROTEIN COUPLED RECEPTOR MTH-RELATED"/>
    <property type="match status" value="1"/>
</dbReference>
<comment type="caution">
    <text evidence="2">The sequence shown here is derived from an EMBL/GenBank/DDBJ whole genome shotgun (WGS) entry which is preliminary data.</text>
</comment>
<gene>
    <name evidence="2" type="ORF">J437_LFUL011466</name>
</gene>
<keyword evidence="1" id="KW-0472">Membrane</keyword>
<keyword evidence="1" id="KW-0812">Transmembrane</keyword>
<dbReference type="InterPro" id="IPR051384">
    <property type="entry name" value="Mth_GPCR"/>
</dbReference>
<dbReference type="Gene3D" id="1.20.1070.10">
    <property type="entry name" value="Rhodopsin 7-helix transmembrane proteins"/>
    <property type="match status" value="1"/>
</dbReference>
<dbReference type="EMBL" id="KZ310088">
    <property type="protein sequence ID" value="KAG8239840.1"/>
    <property type="molecule type" value="Genomic_DNA"/>
</dbReference>
<evidence type="ECO:0000256" key="1">
    <source>
        <dbReference type="SAM" id="Phobius"/>
    </source>
</evidence>
<feature type="transmembrane region" description="Helical" evidence="1">
    <location>
        <begin position="70"/>
        <end position="95"/>
    </location>
</feature>
<dbReference type="Proteomes" id="UP000792457">
    <property type="component" value="Unassembled WGS sequence"/>
</dbReference>
<keyword evidence="1" id="KW-1133">Transmembrane helix</keyword>
<reference evidence="2" key="1">
    <citation type="submission" date="2013-04" db="EMBL/GenBank/DDBJ databases">
        <authorList>
            <person name="Qu J."/>
            <person name="Murali S.C."/>
            <person name="Bandaranaike D."/>
            <person name="Bellair M."/>
            <person name="Blankenburg K."/>
            <person name="Chao H."/>
            <person name="Dinh H."/>
            <person name="Doddapaneni H."/>
            <person name="Downs B."/>
            <person name="Dugan-Rocha S."/>
            <person name="Elkadiri S."/>
            <person name="Gnanaolivu R.D."/>
            <person name="Hernandez B."/>
            <person name="Javaid M."/>
            <person name="Jayaseelan J.C."/>
            <person name="Lee S."/>
            <person name="Li M."/>
            <person name="Ming W."/>
            <person name="Munidasa M."/>
            <person name="Muniz J."/>
            <person name="Nguyen L."/>
            <person name="Ongeri F."/>
            <person name="Osuji N."/>
            <person name="Pu L.-L."/>
            <person name="Puazo M."/>
            <person name="Qu C."/>
            <person name="Quiroz J."/>
            <person name="Raj R."/>
            <person name="Weissenberger G."/>
            <person name="Xin Y."/>
            <person name="Zou X."/>
            <person name="Han Y."/>
            <person name="Richards S."/>
            <person name="Worley K."/>
            <person name="Muzny D."/>
            <person name="Gibbs R."/>
        </authorList>
    </citation>
    <scope>NUCLEOTIDE SEQUENCE</scope>
    <source>
        <strain evidence="2">Sampled in the wild</strain>
    </source>
</reference>
<dbReference type="PANTHER" id="PTHR47154:SF2">
    <property type="entry name" value="G-PROTEIN COUPLED RECEPTOR MTH-RELATED"/>
    <property type="match status" value="1"/>
</dbReference>
<reference evidence="2" key="2">
    <citation type="submission" date="2017-10" db="EMBL/GenBank/DDBJ databases">
        <title>Ladona fulva Genome sequencing and assembly.</title>
        <authorList>
            <person name="Murali S."/>
            <person name="Richards S."/>
            <person name="Bandaranaike D."/>
            <person name="Bellair M."/>
            <person name="Blankenburg K."/>
            <person name="Chao H."/>
            <person name="Dinh H."/>
            <person name="Doddapaneni H."/>
            <person name="Dugan-Rocha S."/>
            <person name="Elkadiri S."/>
            <person name="Gnanaolivu R."/>
            <person name="Hernandez B."/>
            <person name="Skinner E."/>
            <person name="Javaid M."/>
            <person name="Lee S."/>
            <person name="Li M."/>
            <person name="Ming W."/>
            <person name="Munidasa M."/>
            <person name="Muniz J."/>
            <person name="Nguyen L."/>
            <person name="Hughes D."/>
            <person name="Osuji N."/>
            <person name="Pu L.-L."/>
            <person name="Puazo M."/>
            <person name="Qu C."/>
            <person name="Quiroz J."/>
            <person name="Raj R."/>
            <person name="Weissenberger G."/>
            <person name="Xin Y."/>
            <person name="Zou X."/>
            <person name="Han Y."/>
            <person name="Worley K."/>
            <person name="Muzny D."/>
            <person name="Gibbs R."/>
        </authorList>
    </citation>
    <scope>NUCLEOTIDE SEQUENCE</scope>
    <source>
        <strain evidence="2">Sampled in the wild</strain>
    </source>
</reference>
<name>A0A8K0P8D2_LADFU</name>
<dbReference type="GO" id="GO:0008528">
    <property type="term" value="F:G protein-coupled peptide receptor activity"/>
    <property type="evidence" value="ECO:0007669"/>
    <property type="project" value="TreeGrafter"/>
</dbReference>
<protein>
    <submittedName>
        <fullName evidence="2">Uncharacterized protein</fullName>
    </submittedName>
</protein>
<dbReference type="GO" id="GO:0005886">
    <property type="term" value="C:plasma membrane"/>
    <property type="evidence" value="ECO:0007669"/>
    <property type="project" value="TreeGrafter"/>
</dbReference>
<feature type="transmembrane region" description="Helical" evidence="1">
    <location>
        <begin position="137"/>
        <end position="156"/>
    </location>
</feature>
<dbReference type="AlphaFoldDB" id="A0A8K0P8D2"/>
<organism evidence="2 3">
    <name type="scientific">Ladona fulva</name>
    <name type="common">Scarce chaser dragonfly</name>
    <name type="synonym">Libellula fulva</name>
    <dbReference type="NCBI Taxonomy" id="123851"/>
    <lineage>
        <taxon>Eukaryota</taxon>
        <taxon>Metazoa</taxon>
        <taxon>Ecdysozoa</taxon>
        <taxon>Arthropoda</taxon>
        <taxon>Hexapoda</taxon>
        <taxon>Insecta</taxon>
        <taxon>Pterygota</taxon>
        <taxon>Palaeoptera</taxon>
        <taxon>Odonata</taxon>
        <taxon>Epiprocta</taxon>
        <taxon>Anisoptera</taxon>
        <taxon>Libelluloidea</taxon>
        <taxon>Libellulidae</taxon>
        <taxon>Ladona</taxon>
    </lineage>
</organism>
<sequence length="178" mass="20059">MSIIPEEEYILRGADGSMVLHKGEEPFQMEPDNFCVDYAVDLDRYVVYHCSNVSNINEEPDSLPSICTTIIYIIYPIGIFTSIIFLIITLFVYAYIPELRNLHGKCLLCHIASLLTAYVFLVLVQVLGFVIPGDACHAAAFVIYFAFLSTFLWLNIMCIDMCIAFRSATTVPLEVLPI</sequence>
<evidence type="ECO:0000313" key="2">
    <source>
        <dbReference type="EMBL" id="KAG8239840.1"/>
    </source>
</evidence>
<proteinExistence type="predicted"/>
<accession>A0A8K0P8D2</accession>
<evidence type="ECO:0000313" key="3">
    <source>
        <dbReference type="Proteomes" id="UP000792457"/>
    </source>
</evidence>
<dbReference type="OrthoDB" id="6134459at2759"/>